<comment type="similarity">
    <text evidence="1">Belongs to the multi antimicrobial extrusion (MATE) (TC 2.A.66.1) family.</text>
</comment>
<feature type="transmembrane region" description="Helical" evidence="3">
    <location>
        <begin position="30"/>
        <end position="48"/>
    </location>
</feature>
<protein>
    <submittedName>
        <fullName evidence="4">Uncharacterized protein</fullName>
    </submittedName>
</protein>
<evidence type="ECO:0000256" key="2">
    <source>
        <dbReference type="ARBA" id="ARBA00022448"/>
    </source>
</evidence>
<evidence type="ECO:0000256" key="3">
    <source>
        <dbReference type="SAM" id="Phobius"/>
    </source>
</evidence>
<keyword evidence="2" id="KW-0813">Transport</keyword>
<dbReference type="GO" id="GO:0015297">
    <property type="term" value="F:antiporter activity"/>
    <property type="evidence" value="ECO:0007669"/>
    <property type="project" value="InterPro"/>
</dbReference>
<evidence type="ECO:0000256" key="1">
    <source>
        <dbReference type="ARBA" id="ARBA00010199"/>
    </source>
</evidence>
<dbReference type="InterPro" id="IPR050222">
    <property type="entry name" value="MATE_MdtK"/>
</dbReference>
<dbReference type="Pfam" id="PF01554">
    <property type="entry name" value="MatE"/>
    <property type="match status" value="1"/>
</dbReference>
<sequence length="189" mass="21205">MVSASDAGGILIGKYLGANEPLKAINVQNVTFTVGGILLIINTIFVLVNCRWLPLIFGTEITAHSLARNGLLVSSLYNIFDGFNAIQNSILRACGQQKYAAIVSFIGFYIIGLPMAYIFMFIIHMDIYGYWIGMIVASSVISGILFVFIWRLNWNAMAQITIDRIHFDKTLETSLEYNLRLWNRGKNVQ</sequence>
<dbReference type="Proteomes" id="UP000663864">
    <property type="component" value="Unassembled WGS sequence"/>
</dbReference>
<proteinExistence type="inferred from homology"/>
<keyword evidence="3" id="KW-0472">Membrane</keyword>
<dbReference type="PANTHER" id="PTHR43298:SF2">
    <property type="entry name" value="FMN_FAD EXPORTER YEEO-RELATED"/>
    <property type="match status" value="1"/>
</dbReference>
<dbReference type="GO" id="GO:0005886">
    <property type="term" value="C:plasma membrane"/>
    <property type="evidence" value="ECO:0007669"/>
    <property type="project" value="TreeGrafter"/>
</dbReference>
<evidence type="ECO:0000313" key="5">
    <source>
        <dbReference type="Proteomes" id="UP000663864"/>
    </source>
</evidence>
<feature type="transmembrane region" description="Helical" evidence="3">
    <location>
        <begin position="128"/>
        <end position="150"/>
    </location>
</feature>
<feature type="transmembrane region" description="Helical" evidence="3">
    <location>
        <begin position="99"/>
        <end position="122"/>
    </location>
</feature>
<evidence type="ECO:0000313" key="4">
    <source>
        <dbReference type="EMBL" id="CAF1175768.1"/>
    </source>
</evidence>
<keyword evidence="3" id="KW-1133">Transmembrane helix</keyword>
<dbReference type="InterPro" id="IPR002528">
    <property type="entry name" value="MATE_fam"/>
</dbReference>
<dbReference type="GO" id="GO:0042910">
    <property type="term" value="F:xenobiotic transmembrane transporter activity"/>
    <property type="evidence" value="ECO:0007669"/>
    <property type="project" value="InterPro"/>
</dbReference>
<keyword evidence="3" id="KW-0812">Transmembrane</keyword>
<gene>
    <name evidence="4" type="ORF">ZHD862_LOCUS21472</name>
</gene>
<comment type="caution">
    <text evidence="4">The sequence shown here is derived from an EMBL/GenBank/DDBJ whole genome shotgun (WGS) entry which is preliminary data.</text>
</comment>
<dbReference type="EMBL" id="CAJNOT010001279">
    <property type="protein sequence ID" value="CAF1175768.1"/>
    <property type="molecule type" value="Genomic_DNA"/>
</dbReference>
<accession>A0A814URT4</accession>
<reference evidence="4" key="1">
    <citation type="submission" date="2021-02" db="EMBL/GenBank/DDBJ databases">
        <authorList>
            <person name="Nowell W R."/>
        </authorList>
    </citation>
    <scope>NUCLEOTIDE SEQUENCE</scope>
</reference>
<dbReference type="AlphaFoldDB" id="A0A814URT4"/>
<name>A0A814URT4_9BILA</name>
<organism evidence="4 5">
    <name type="scientific">Rotaria sordida</name>
    <dbReference type="NCBI Taxonomy" id="392033"/>
    <lineage>
        <taxon>Eukaryota</taxon>
        <taxon>Metazoa</taxon>
        <taxon>Spiralia</taxon>
        <taxon>Gnathifera</taxon>
        <taxon>Rotifera</taxon>
        <taxon>Eurotatoria</taxon>
        <taxon>Bdelloidea</taxon>
        <taxon>Philodinida</taxon>
        <taxon>Philodinidae</taxon>
        <taxon>Rotaria</taxon>
    </lineage>
</organism>
<dbReference type="PANTHER" id="PTHR43298">
    <property type="entry name" value="MULTIDRUG RESISTANCE PROTEIN NORM-RELATED"/>
    <property type="match status" value="1"/>
</dbReference>